<evidence type="ECO:0000313" key="2">
    <source>
        <dbReference type="EMBL" id="OIW35490.1"/>
    </source>
</evidence>
<accession>A0A1J7K5I8</accession>
<dbReference type="EMBL" id="KV875093">
    <property type="protein sequence ID" value="OIW35490.1"/>
    <property type="molecule type" value="Genomic_DNA"/>
</dbReference>
<organism evidence="2 3">
    <name type="scientific">Coniochaeta ligniaria NRRL 30616</name>
    <dbReference type="NCBI Taxonomy" id="1408157"/>
    <lineage>
        <taxon>Eukaryota</taxon>
        <taxon>Fungi</taxon>
        <taxon>Dikarya</taxon>
        <taxon>Ascomycota</taxon>
        <taxon>Pezizomycotina</taxon>
        <taxon>Sordariomycetes</taxon>
        <taxon>Sordariomycetidae</taxon>
        <taxon>Coniochaetales</taxon>
        <taxon>Coniochaetaceae</taxon>
        <taxon>Coniochaeta</taxon>
    </lineage>
</organism>
<feature type="compositionally biased region" description="Polar residues" evidence="1">
    <location>
        <begin position="138"/>
        <end position="167"/>
    </location>
</feature>
<feature type="region of interest" description="Disordered" evidence="1">
    <location>
        <begin position="135"/>
        <end position="167"/>
    </location>
</feature>
<keyword evidence="3" id="KW-1185">Reference proteome</keyword>
<evidence type="ECO:0000313" key="3">
    <source>
        <dbReference type="Proteomes" id="UP000182658"/>
    </source>
</evidence>
<proteinExistence type="predicted"/>
<dbReference type="InParanoid" id="A0A1J7K5I8"/>
<reference evidence="2 3" key="1">
    <citation type="submission" date="2016-10" db="EMBL/GenBank/DDBJ databases">
        <title>Draft genome sequence of Coniochaeta ligniaria NRRL30616, a lignocellulolytic fungus for bioabatement of inhibitors in plant biomass hydrolysates.</title>
        <authorList>
            <consortium name="DOE Joint Genome Institute"/>
            <person name="Jimenez D.J."/>
            <person name="Hector R.E."/>
            <person name="Riley R."/>
            <person name="Sun H."/>
            <person name="Grigoriev I.V."/>
            <person name="Van Elsas J.D."/>
            <person name="Nichols N.N."/>
        </authorList>
    </citation>
    <scope>NUCLEOTIDE SEQUENCE [LARGE SCALE GENOMIC DNA]</scope>
    <source>
        <strain evidence="2 3">NRRL 30616</strain>
    </source>
</reference>
<evidence type="ECO:0000256" key="1">
    <source>
        <dbReference type="SAM" id="MobiDB-lite"/>
    </source>
</evidence>
<dbReference type="Proteomes" id="UP000182658">
    <property type="component" value="Unassembled WGS sequence"/>
</dbReference>
<protein>
    <submittedName>
        <fullName evidence="2">Uncharacterized protein</fullName>
    </submittedName>
</protein>
<gene>
    <name evidence="2" type="ORF">CONLIGDRAFT_61094</name>
</gene>
<sequence>MRWSEETPTVDEHETMKVRKARQAITFFLLAGTNKQTFPPVPQGYPFPKIELSITIPLHTSIPHFPRARSVSLVQGRPFVVMVLSRFRTAPVSQVPCSDFGQFRCYAVLLVDAIKPPQIHEHAICCPSPGVTRRRGLPQTSPLSSTLVEFPSPSSEPNGPSDRSSVTCRKEWLVAKARR</sequence>
<dbReference type="AlphaFoldDB" id="A0A1J7K5I8"/>
<name>A0A1J7K5I8_9PEZI</name>